<name>A0ABS9Q4S8_9MICO</name>
<dbReference type="HAMAP" id="MF_01401">
    <property type="entry name" value="MsrA"/>
    <property type="match status" value="1"/>
</dbReference>
<dbReference type="InterPro" id="IPR002569">
    <property type="entry name" value="Met_Sox_Rdtase_MsrA_dom"/>
</dbReference>
<dbReference type="Pfam" id="PF01625">
    <property type="entry name" value="PMSR"/>
    <property type="match status" value="1"/>
</dbReference>
<accession>A0ABS9Q4S8</accession>
<dbReference type="InterPro" id="IPR036509">
    <property type="entry name" value="Met_Sox_Rdtase_MsrA_sf"/>
</dbReference>
<dbReference type="PANTHER" id="PTHR42799:SF2">
    <property type="entry name" value="MITOCHONDRIAL PEPTIDE METHIONINE SULFOXIDE REDUCTASE"/>
    <property type="match status" value="1"/>
</dbReference>
<dbReference type="RefSeq" id="WP_239264393.1">
    <property type="nucleotide sequence ID" value="NZ_DAMCVA010000055.1"/>
</dbReference>
<evidence type="ECO:0000313" key="7">
    <source>
        <dbReference type="Proteomes" id="UP001521931"/>
    </source>
</evidence>
<comment type="caution">
    <text evidence="6">The sequence shown here is derived from an EMBL/GenBank/DDBJ whole genome shotgun (WGS) entry which is preliminary data.</text>
</comment>
<gene>
    <name evidence="4 6" type="primary">msrA</name>
    <name evidence="6" type="ORF">MHL29_10255</name>
</gene>
<dbReference type="NCBIfam" id="TIGR00401">
    <property type="entry name" value="msrA"/>
    <property type="match status" value="1"/>
</dbReference>
<feature type="active site" evidence="4">
    <location>
        <position position="59"/>
    </location>
</feature>
<evidence type="ECO:0000259" key="5">
    <source>
        <dbReference type="Pfam" id="PF01625"/>
    </source>
</evidence>
<dbReference type="EMBL" id="JAKRCV010000030">
    <property type="protein sequence ID" value="MCG7322265.1"/>
    <property type="molecule type" value="Genomic_DNA"/>
</dbReference>
<sequence length="238" mass="25505">MIFGRSTPVMVTPAEALPGRDTPMGGLAARHTVLDAPLTGPWTTADGSPAEILYVAGGCFWGLERIFWKLPGVVGTAVGYMGGFTPNPTYEETCSGRTGHTEMVLVAYDPAQVGADRIVATLMENHDPTTANRQGNDIGTQYRSAIYWTTPLQEAQARAACDAFDGLLTSRGHGHVTTELRSAEDAGPFYFAEDYHQQYLHKNPGGYCNHGPNGYTCPVGLVSSDDLPAQTTVEPPRA</sequence>
<comment type="catalytic activity">
    <reaction evidence="3 4">
        <text>[thioredoxin]-disulfide + L-methionine + H2O = L-methionine (S)-S-oxide + [thioredoxin]-dithiol</text>
        <dbReference type="Rhea" id="RHEA:19993"/>
        <dbReference type="Rhea" id="RHEA-COMP:10698"/>
        <dbReference type="Rhea" id="RHEA-COMP:10700"/>
        <dbReference type="ChEBI" id="CHEBI:15377"/>
        <dbReference type="ChEBI" id="CHEBI:29950"/>
        <dbReference type="ChEBI" id="CHEBI:50058"/>
        <dbReference type="ChEBI" id="CHEBI:57844"/>
        <dbReference type="ChEBI" id="CHEBI:58772"/>
        <dbReference type="EC" id="1.8.4.11"/>
    </reaction>
</comment>
<keyword evidence="1 4" id="KW-0560">Oxidoreductase</keyword>
<evidence type="ECO:0000313" key="6">
    <source>
        <dbReference type="EMBL" id="MCG7322265.1"/>
    </source>
</evidence>
<evidence type="ECO:0000256" key="4">
    <source>
        <dbReference type="HAMAP-Rule" id="MF_01401"/>
    </source>
</evidence>
<dbReference type="GO" id="GO:0008113">
    <property type="term" value="F:peptide-methionine (S)-S-oxide reductase activity"/>
    <property type="evidence" value="ECO:0007669"/>
    <property type="project" value="UniProtKB-EC"/>
</dbReference>
<feature type="domain" description="Peptide methionine sulphoxide reductase MsrA" evidence="5">
    <location>
        <begin position="54"/>
        <end position="209"/>
    </location>
</feature>
<proteinExistence type="inferred from homology"/>
<dbReference type="Gene3D" id="3.30.1060.10">
    <property type="entry name" value="Peptide methionine sulphoxide reductase MsrA"/>
    <property type="match status" value="1"/>
</dbReference>
<dbReference type="Proteomes" id="UP001521931">
    <property type="component" value="Unassembled WGS sequence"/>
</dbReference>
<dbReference type="PANTHER" id="PTHR42799">
    <property type="entry name" value="MITOCHONDRIAL PEPTIDE METHIONINE SULFOXIDE REDUCTASE"/>
    <property type="match status" value="1"/>
</dbReference>
<dbReference type="InterPro" id="IPR050162">
    <property type="entry name" value="MsrA_MetSO_reductase"/>
</dbReference>
<dbReference type="SUPFAM" id="SSF55068">
    <property type="entry name" value="Peptide methionine sulfoxide reductase"/>
    <property type="match status" value="1"/>
</dbReference>
<keyword evidence="7" id="KW-1185">Reference proteome</keyword>
<reference evidence="6 7" key="1">
    <citation type="submission" date="2022-02" db="EMBL/GenBank/DDBJ databases">
        <title>Uncovering new skin microbiome diversity through culturing and metagenomics.</title>
        <authorList>
            <person name="Conlan S."/>
            <person name="Deming C."/>
            <person name="Nisc Comparative Sequencing Program N."/>
            <person name="Segre J.A."/>
        </authorList>
    </citation>
    <scope>NUCLEOTIDE SEQUENCE [LARGE SCALE GENOMIC DNA]</scope>
    <source>
        <strain evidence="6 7">ACRQZ</strain>
    </source>
</reference>
<dbReference type="EC" id="1.8.4.11" evidence="4"/>
<protein>
    <recommendedName>
        <fullName evidence="4">Peptide methionine sulfoxide reductase MsrA</fullName>
        <shortName evidence="4">Protein-methionine-S-oxide reductase</shortName>
        <ecNumber evidence="4">1.8.4.11</ecNumber>
    </recommendedName>
    <alternativeName>
        <fullName evidence="4">Peptide-methionine (S)-S-oxide reductase</fullName>
        <shortName evidence="4">Peptide Met(O) reductase</shortName>
    </alternativeName>
</protein>
<organism evidence="6 7">
    <name type="scientific">Arsenicicoccus bolidensis</name>
    <dbReference type="NCBI Taxonomy" id="229480"/>
    <lineage>
        <taxon>Bacteria</taxon>
        <taxon>Bacillati</taxon>
        <taxon>Actinomycetota</taxon>
        <taxon>Actinomycetes</taxon>
        <taxon>Micrococcales</taxon>
        <taxon>Intrasporangiaceae</taxon>
        <taxon>Arsenicicoccus</taxon>
    </lineage>
</organism>
<comment type="similarity">
    <text evidence="4">Belongs to the MsrA Met sulfoxide reductase family.</text>
</comment>
<evidence type="ECO:0000256" key="1">
    <source>
        <dbReference type="ARBA" id="ARBA00023002"/>
    </source>
</evidence>
<comment type="function">
    <text evidence="4">Has an important function as a repair enzyme for proteins that have been inactivated by oxidation. Catalyzes the reversible oxidation-reduction of methionine sulfoxide in proteins to methionine.</text>
</comment>
<evidence type="ECO:0000256" key="2">
    <source>
        <dbReference type="ARBA" id="ARBA00047806"/>
    </source>
</evidence>
<evidence type="ECO:0000256" key="3">
    <source>
        <dbReference type="ARBA" id="ARBA00048782"/>
    </source>
</evidence>
<comment type="catalytic activity">
    <reaction evidence="2 4">
        <text>L-methionyl-[protein] + [thioredoxin]-disulfide + H2O = L-methionyl-(S)-S-oxide-[protein] + [thioredoxin]-dithiol</text>
        <dbReference type="Rhea" id="RHEA:14217"/>
        <dbReference type="Rhea" id="RHEA-COMP:10698"/>
        <dbReference type="Rhea" id="RHEA-COMP:10700"/>
        <dbReference type="Rhea" id="RHEA-COMP:12313"/>
        <dbReference type="Rhea" id="RHEA-COMP:12315"/>
        <dbReference type="ChEBI" id="CHEBI:15377"/>
        <dbReference type="ChEBI" id="CHEBI:16044"/>
        <dbReference type="ChEBI" id="CHEBI:29950"/>
        <dbReference type="ChEBI" id="CHEBI:44120"/>
        <dbReference type="ChEBI" id="CHEBI:50058"/>
        <dbReference type="EC" id="1.8.4.11"/>
    </reaction>
</comment>